<dbReference type="GeneID" id="93771070"/>
<sequence>MSTPKIEITVDATVDAAWQALRDTATIHRWHGWDTDEITQEIESIYFTDVTVDDQAHMLVANGGDRFEVHALPSGVSVTLTRAPLSGDPDWDAYYDDVTEGWTSFLQQLRFLLAHDPTATRRTLYFADRHVHSGTVADRLGLGDIAAASAGIAYAATIAGGEATGEVWFRSAHQLGLTVDAWGPGLLILAGTTPSQVDPTGNAMAILSTYDLDDVAFGRLSEQWSAWWAAHTH</sequence>
<dbReference type="Proteomes" id="UP000315983">
    <property type="component" value="Unassembled WGS sequence"/>
</dbReference>
<gene>
    <name evidence="2" type="ORF">FB564_1788</name>
    <name evidence="1" type="ORF">Sar04_43000</name>
</gene>
<evidence type="ECO:0000313" key="4">
    <source>
        <dbReference type="Proteomes" id="UP000677457"/>
    </source>
</evidence>
<proteinExistence type="predicted"/>
<dbReference type="AlphaFoldDB" id="A0A542XLE9"/>
<organism evidence="2 3">
    <name type="scientific">Salinispora arenicola</name>
    <dbReference type="NCBI Taxonomy" id="168697"/>
    <lineage>
        <taxon>Bacteria</taxon>
        <taxon>Bacillati</taxon>
        <taxon>Actinomycetota</taxon>
        <taxon>Actinomycetes</taxon>
        <taxon>Micromonosporales</taxon>
        <taxon>Micromonosporaceae</taxon>
        <taxon>Salinispora</taxon>
    </lineage>
</organism>
<dbReference type="Proteomes" id="UP000677457">
    <property type="component" value="Unassembled WGS sequence"/>
</dbReference>
<reference evidence="1 4" key="2">
    <citation type="submission" date="2021-03" db="EMBL/GenBank/DDBJ databases">
        <title>Whole genome shotgun sequence of Salinispora arenicola NBRC 105043.</title>
        <authorList>
            <person name="Komaki H."/>
            <person name="Tamura T."/>
        </authorList>
    </citation>
    <scope>NUCLEOTIDE SEQUENCE [LARGE SCALE GENOMIC DNA]</scope>
    <source>
        <strain evidence="1 4">NBRC 105043</strain>
    </source>
</reference>
<evidence type="ECO:0008006" key="5">
    <source>
        <dbReference type="Google" id="ProtNLM"/>
    </source>
</evidence>
<accession>A0A542XLE9</accession>
<reference evidence="2 3" key="1">
    <citation type="submission" date="2019-06" db="EMBL/GenBank/DDBJ databases">
        <title>Sequencing the genomes of 1000 actinobacteria strains.</title>
        <authorList>
            <person name="Klenk H.-P."/>
        </authorList>
    </citation>
    <scope>NUCLEOTIDE SEQUENCE [LARGE SCALE GENOMIC DNA]</scope>
    <source>
        <strain evidence="2 3">DSM 44819</strain>
    </source>
</reference>
<dbReference type="InterPro" id="IPR023393">
    <property type="entry name" value="START-like_dom_sf"/>
</dbReference>
<dbReference type="Gene3D" id="3.30.530.20">
    <property type="match status" value="1"/>
</dbReference>
<keyword evidence="4" id="KW-1185">Reference proteome</keyword>
<name>A0A542XLE9_SALAC</name>
<evidence type="ECO:0000313" key="1">
    <source>
        <dbReference type="EMBL" id="GIM87564.1"/>
    </source>
</evidence>
<protein>
    <recommendedName>
        <fullName evidence="5">SRPBCC domain-containing protein</fullName>
    </recommendedName>
</protein>
<dbReference type="RefSeq" id="WP_018802134.1">
    <property type="nucleotide sequence ID" value="NZ_BOQM01000044.1"/>
</dbReference>
<evidence type="ECO:0000313" key="2">
    <source>
        <dbReference type="EMBL" id="TQL36678.1"/>
    </source>
</evidence>
<comment type="caution">
    <text evidence="2">The sequence shown here is derived from an EMBL/GenBank/DDBJ whole genome shotgun (WGS) entry which is preliminary data.</text>
</comment>
<evidence type="ECO:0000313" key="3">
    <source>
        <dbReference type="Proteomes" id="UP000315983"/>
    </source>
</evidence>
<dbReference type="EMBL" id="VFOL01000001">
    <property type="protein sequence ID" value="TQL36678.1"/>
    <property type="molecule type" value="Genomic_DNA"/>
</dbReference>
<dbReference type="EMBL" id="BOQM01000044">
    <property type="protein sequence ID" value="GIM87564.1"/>
    <property type="molecule type" value="Genomic_DNA"/>
</dbReference>
<dbReference type="SUPFAM" id="SSF55961">
    <property type="entry name" value="Bet v1-like"/>
    <property type="match status" value="1"/>
</dbReference>